<reference evidence="1 2" key="1">
    <citation type="submission" date="2021-06" db="EMBL/GenBank/DDBJ databases">
        <title>Caerostris extrusa draft genome.</title>
        <authorList>
            <person name="Kono N."/>
            <person name="Arakawa K."/>
        </authorList>
    </citation>
    <scope>NUCLEOTIDE SEQUENCE [LARGE SCALE GENOMIC DNA]</scope>
</reference>
<comment type="caution">
    <text evidence="1">The sequence shown here is derived from an EMBL/GenBank/DDBJ whole genome shotgun (WGS) entry which is preliminary data.</text>
</comment>
<dbReference type="EMBL" id="BPLR01009046">
    <property type="protein sequence ID" value="GIY29277.1"/>
    <property type="molecule type" value="Genomic_DNA"/>
</dbReference>
<evidence type="ECO:0000313" key="1">
    <source>
        <dbReference type="EMBL" id="GIY29277.1"/>
    </source>
</evidence>
<gene>
    <name evidence="1" type="ORF">CEXT_148121</name>
</gene>
<sequence>MYRDFGKFCRRTNAKCDKPFHPNPPPLYLFPFPIEYGNVISQERQTEMSVITRPCFTPTTPIQNEPNLRSLFKKEENS</sequence>
<organism evidence="1 2">
    <name type="scientific">Caerostris extrusa</name>
    <name type="common">Bark spider</name>
    <name type="synonym">Caerostris bankana</name>
    <dbReference type="NCBI Taxonomy" id="172846"/>
    <lineage>
        <taxon>Eukaryota</taxon>
        <taxon>Metazoa</taxon>
        <taxon>Ecdysozoa</taxon>
        <taxon>Arthropoda</taxon>
        <taxon>Chelicerata</taxon>
        <taxon>Arachnida</taxon>
        <taxon>Araneae</taxon>
        <taxon>Araneomorphae</taxon>
        <taxon>Entelegynae</taxon>
        <taxon>Araneoidea</taxon>
        <taxon>Araneidae</taxon>
        <taxon>Caerostris</taxon>
    </lineage>
</organism>
<keyword evidence="2" id="KW-1185">Reference proteome</keyword>
<accession>A0AAV4SA96</accession>
<protein>
    <submittedName>
        <fullName evidence="1">Uncharacterized protein</fullName>
    </submittedName>
</protein>
<name>A0AAV4SA96_CAEEX</name>
<dbReference type="Proteomes" id="UP001054945">
    <property type="component" value="Unassembled WGS sequence"/>
</dbReference>
<evidence type="ECO:0000313" key="2">
    <source>
        <dbReference type="Proteomes" id="UP001054945"/>
    </source>
</evidence>
<dbReference type="AlphaFoldDB" id="A0AAV4SA96"/>
<proteinExistence type="predicted"/>